<organism evidence="2">
    <name type="scientific">Neobacillus citreus</name>
    <dbReference type="NCBI Taxonomy" id="2833578"/>
    <lineage>
        <taxon>Bacteria</taxon>
        <taxon>Bacillati</taxon>
        <taxon>Bacillota</taxon>
        <taxon>Bacilli</taxon>
        <taxon>Bacillales</taxon>
        <taxon>Bacillaceae</taxon>
        <taxon>Neobacillus</taxon>
    </lineage>
</organism>
<gene>
    <name evidence="3" type="ORF">KHB02_000580</name>
    <name evidence="2" type="ORF">KHB02_03405</name>
</gene>
<dbReference type="AlphaFoldDB" id="A0A942SUP7"/>
<name>A0A942SUP7_9BACI</name>
<dbReference type="Gene3D" id="1.50.10.20">
    <property type="match status" value="1"/>
</dbReference>
<keyword evidence="1" id="KW-0732">Signal</keyword>
<feature type="signal peptide" evidence="1">
    <location>
        <begin position="1"/>
        <end position="25"/>
    </location>
</feature>
<dbReference type="RefSeq" id="WP_213140422.1">
    <property type="nucleotide sequence ID" value="NZ_JAGYPE020000001.1"/>
</dbReference>
<evidence type="ECO:0000313" key="4">
    <source>
        <dbReference type="Proteomes" id="UP000677265"/>
    </source>
</evidence>
<feature type="chain" id="PRO_5044697214" description="Cell wall anchor protein" evidence="1">
    <location>
        <begin position="26"/>
        <end position="432"/>
    </location>
</feature>
<reference evidence="2" key="1">
    <citation type="submission" date="2021-05" db="EMBL/GenBank/DDBJ databases">
        <title>Novel Bacillus species.</title>
        <authorList>
            <person name="Liu G."/>
        </authorList>
    </citation>
    <scope>NUCLEOTIDE SEQUENCE</scope>
    <source>
        <strain evidence="2 4">FJAT-50051</strain>
    </source>
</reference>
<dbReference type="InterPro" id="IPR008930">
    <property type="entry name" value="Terpenoid_cyclase/PrenylTrfase"/>
</dbReference>
<evidence type="ECO:0000256" key="1">
    <source>
        <dbReference type="SAM" id="SignalP"/>
    </source>
</evidence>
<comment type="caution">
    <text evidence="2">The sequence shown here is derived from an EMBL/GenBank/DDBJ whole genome shotgun (WGS) entry which is preliminary data.</text>
</comment>
<accession>A0A942SUP7</accession>
<dbReference type="EMBL" id="JAGYPE010000001">
    <property type="protein sequence ID" value="MBS4180434.1"/>
    <property type="molecule type" value="Genomic_DNA"/>
</dbReference>
<dbReference type="Proteomes" id="UP000677265">
    <property type="component" value="Unassembled WGS sequence"/>
</dbReference>
<sequence length="432" mass="45847">MKLTKIKSIMLIGALALSLPINVYAEENVSDQIHKTALHVQSSVLDSDWHIITLGRAGKLTASNKTAYLDKLDVRLTGDVKGTELHKIILALRALGENPQNYKGQNLIKKAYSDTTLTSTTAYIYALIALDSGVYNIPADALWTKQKLIDKITASDLPTGGWAGWDGTASVDSTGMALTALSAHKEDPVVKADIDNAVNFLKTSEGANAEFGDSYSGDNANSTSQAIIGLSSVGVDPTAGDFVKGSTNPVKALLSYKTQPWEDGFKWLKSETAENSMATEQAFQALVAYDLFKNGDRLFHFAAPLPVESTPAQPSTPAPTPTVVNNNNYVTVTPTTDVSKLPVSESTKEVIREIITNNNAGTAGAAGNTSSQPQVIVVQQPAAVQTAAGEPKVEVKVEKESGTINSNNLKVGGTTAFIGALALILRRKFLGV</sequence>
<evidence type="ECO:0000313" key="2">
    <source>
        <dbReference type="EMBL" id="MBS4180434.1"/>
    </source>
</evidence>
<dbReference type="SUPFAM" id="SSF48239">
    <property type="entry name" value="Terpenoid cyclases/Protein prenyltransferases"/>
    <property type="match status" value="1"/>
</dbReference>
<protein>
    <recommendedName>
        <fullName evidence="5">Cell wall anchor protein</fullName>
    </recommendedName>
</protein>
<evidence type="ECO:0008006" key="5">
    <source>
        <dbReference type="Google" id="ProtNLM"/>
    </source>
</evidence>
<keyword evidence="4" id="KW-1185">Reference proteome</keyword>
<evidence type="ECO:0000313" key="3">
    <source>
        <dbReference type="EMBL" id="MCH6264020.1"/>
    </source>
</evidence>
<dbReference type="EMBL" id="JAGYPE020000001">
    <property type="protein sequence ID" value="MCH6264020.1"/>
    <property type="molecule type" value="Genomic_DNA"/>
</dbReference>
<proteinExistence type="predicted"/>